<feature type="domain" description="Glycoside hydrolase family 31 N-terminal" evidence="10">
    <location>
        <begin position="105"/>
        <end position="216"/>
    </location>
</feature>
<dbReference type="Gene3D" id="3.20.20.80">
    <property type="entry name" value="Glycosidases"/>
    <property type="match status" value="2"/>
</dbReference>
<dbReference type="CDD" id="cd06602">
    <property type="entry name" value="GH31_MGAM_SI_GAA"/>
    <property type="match status" value="1"/>
</dbReference>
<feature type="signal peptide" evidence="8">
    <location>
        <begin position="1"/>
        <end position="18"/>
    </location>
</feature>
<evidence type="ECO:0000259" key="10">
    <source>
        <dbReference type="Pfam" id="PF13802"/>
    </source>
</evidence>
<dbReference type="GO" id="GO:0030246">
    <property type="term" value="F:carbohydrate binding"/>
    <property type="evidence" value="ECO:0007669"/>
    <property type="project" value="InterPro"/>
</dbReference>
<evidence type="ECO:0000256" key="5">
    <source>
        <dbReference type="ARBA" id="ARBA00023295"/>
    </source>
</evidence>
<evidence type="ECO:0000259" key="9">
    <source>
        <dbReference type="Pfam" id="PF01055"/>
    </source>
</evidence>
<dbReference type="InterPro" id="IPR013780">
    <property type="entry name" value="Glyco_hydro_b"/>
</dbReference>
<evidence type="ECO:0000256" key="7">
    <source>
        <dbReference type="SAM" id="MobiDB-lite"/>
    </source>
</evidence>
<reference evidence="12" key="1">
    <citation type="submission" date="2015-01" db="EMBL/GenBank/DDBJ databases">
        <authorList>
            <person name="Durling Mikael"/>
        </authorList>
    </citation>
    <scope>NUCLEOTIDE SEQUENCE</scope>
</reference>
<evidence type="ECO:0000259" key="11">
    <source>
        <dbReference type="Pfam" id="PF21365"/>
    </source>
</evidence>
<dbReference type="EC" id="3.2.1.20" evidence="3"/>
<dbReference type="InterPro" id="IPR030458">
    <property type="entry name" value="Glyco_hydro_31_AS"/>
</dbReference>
<feature type="compositionally biased region" description="Polar residues" evidence="7">
    <location>
        <begin position="471"/>
        <end position="486"/>
    </location>
</feature>
<name>A0A0B7KLT7_BIOOC</name>
<protein>
    <recommendedName>
        <fullName evidence="3">alpha-glucosidase</fullName>
        <ecNumber evidence="3">3.2.1.20</ecNumber>
    </recommendedName>
</protein>
<feature type="chain" id="PRO_5002132462" description="alpha-glucosidase" evidence="8">
    <location>
        <begin position="19"/>
        <end position="905"/>
    </location>
</feature>
<feature type="region of interest" description="Disordered" evidence="7">
    <location>
        <begin position="430"/>
        <end position="528"/>
    </location>
</feature>
<dbReference type="PROSITE" id="PS00129">
    <property type="entry name" value="GLYCOSYL_HYDROL_F31_1"/>
    <property type="match status" value="1"/>
</dbReference>
<accession>A0A0B7KLT7</accession>
<evidence type="ECO:0000313" key="12">
    <source>
        <dbReference type="EMBL" id="CEO55770.1"/>
    </source>
</evidence>
<dbReference type="InterPro" id="IPR000322">
    <property type="entry name" value="Glyco_hydro_31_TIM"/>
</dbReference>
<gene>
    <name evidence="12" type="ORF">BN869_000011828_1</name>
</gene>
<feature type="compositionally biased region" description="Basic and acidic residues" evidence="7">
    <location>
        <begin position="491"/>
        <end position="527"/>
    </location>
</feature>
<dbReference type="InterPro" id="IPR025887">
    <property type="entry name" value="Glyco_hydro_31_N_dom"/>
</dbReference>
<proteinExistence type="inferred from homology"/>
<dbReference type="AlphaFoldDB" id="A0A0B7KLT7"/>
<feature type="domain" description="Glycoside hydrolase family 31 TIM barrel" evidence="9">
    <location>
        <begin position="263"/>
        <end position="707"/>
    </location>
</feature>
<dbReference type="Pfam" id="PF01055">
    <property type="entry name" value="Glyco_hydro_31_2nd"/>
    <property type="match status" value="1"/>
</dbReference>
<comment type="similarity">
    <text evidence="2 6">Belongs to the glycosyl hydrolase 31 family.</text>
</comment>
<dbReference type="GO" id="GO:0005975">
    <property type="term" value="P:carbohydrate metabolic process"/>
    <property type="evidence" value="ECO:0007669"/>
    <property type="project" value="InterPro"/>
</dbReference>
<sequence length="905" mass="102214">MIKALGASLLLLLSVAQAAEVGDCPGYKASSVKRTDSGLTADLKLAGKACDVYGDDIRDLRLIVEYQTDSRLHVLIQDTREQVFQIQEDLIPRPPASKKPAAHSKLKFDLTESPFSFTVSRRDTKEVLFDTSSDKLIFESQYVYLKTSLPENPNLYGLGEHPDSFRLFTDQDYSRTMWNRESPFLPRKTNLYGSQPMYIEHRDSGTHGVLLLNSNGMDVKLAKTDNGHSLAYNIIGGVLDFYFFAGPDPVEVSKQHAQALGLPAMMPYWSLGYQQAKYGYWDVNILAEMAANYSTANIPLEVVWADIDYMHYRKDFTLDPDRFPLWKTRELVDTLHKRKQKFVMMLDPGISTDQGYDSYSRGHEQGAYLKAKDGSDYRGVQWAGAVAWPDYQSKEGLSWWTDEIKRFFDAGTGVNVDGIWNDMNEGSNFCPDTSCNPEQHAKDTNTPPEPSNPPRNNTGRPIPGFPPSFQPDPSSTGAIFSASSASPVEHYTGEELRRRKEEEEGSLELRRQTIREEETKGDKKGLPGRDLFTPKYTIDNKQGALSARTIWTNISNHDGTHQYDTHNMYGLTMVKATHKAMLARKPNVRPFVLTRSNFLTTGAWAAHWFGDNYSSWDDYRFAISQMLAYATVHNIPMVGSDVCGFNGDAQENMCARWATMAAFQPFMRNHADISAPQQEFYKWPTVISAAQKALDARYRLLDYIYSALFLAHKEGTPSVSPLFYQYPSDKNVYYNQEQWFLGDAILVSPVIENDATSVTYYLPDDVFYDFWTLEQVRGKGATVTIDNVPWTDIPVHYRGGKVVPLRVESANTTADLRDKDFHIVVAPGLDGKATGTLFLDDGESVEGAVSDVHFFWNGDKLKVNGNFHYRSGRKVREVTILGEKGQRTAKGEWSLDRAFEVSRFS</sequence>
<dbReference type="CDD" id="cd14752">
    <property type="entry name" value="GH31_N"/>
    <property type="match status" value="1"/>
</dbReference>
<dbReference type="Pfam" id="PF21365">
    <property type="entry name" value="Glyco_hydro_31_3rd"/>
    <property type="match status" value="1"/>
</dbReference>
<dbReference type="GO" id="GO:0004558">
    <property type="term" value="F:alpha-1,4-glucosidase activity"/>
    <property type="evidence" value="ECO:0007669"/>
    <property type="project" value="UniProtKB-EC"/>
</dbReference>
<keyword evidence="8" id="KW-0732">Signal</keyword>
<dbReference type="SUPFAM" id="SSF51445">
    <property type="entry name" value="(Trans)glycosidases"/>
    <property type="match status" value="1"/>
</dbReference>
<evidence type="ECO:0000256" key="1">
    <source>
        <dbReference type="ARBA" id="ARBA00001657"/>
    </source>
</evidence>
<dbReference type="SUPFAM" id="SSF74650">
    <property type="entry name" value="Galactose mutarotase-like"/>
    <property type="match status" value="1"/>
</dbReference>
<keyword evidence="5 6" id="KW-0326">Glycosidase</keyword>
<dbReference type="EMBL" id="CDPU01000056">
    <property type="protein sequence ID" value="CEO55770.1"/>
    <property type="molecule type" value="Genomic_DNA"/>
</dbReference>
<evidence type="ECO:0000256" key="8">
    <source>
        <dbReference type="SAM" id="SignalP"/>
    </source>
</evidence>
<dbReference type="SUPFAM" id="SSF51011">
    <property type="entry name" value="Glycosyl hydrolase domain"/>
    <property type="match status" value="1"/>
</dbReference>
<evidence type="ECO:0000256" key="4">
    <source>
        <dbReference type="ARBA" id="ARBA00022801"/>
    </source>
</evidence>
<comment type="catalytic activity">
    <reaction evidence="1">
        <text>Hydrolysis of terminal, non-reducing (1-&gt;4)-linked alpha-D-glucose residues with release of alpha-D-glucose.</text>
        <dbReference type="EC" id="3.2.1.20"/>
    </reaction>
</comment>
<feature type="domain" description="Glycosyl hydrolase family 31 C-terminal" evidence="11">
    <location>
        <begin position="715"/>
        <end position="803"/>
    </location>
</feature>
<keyword evidence="4 6" id="KW-0378">Hydrolase</keyword>
<dbReference type="InterPro" id="IPR048395">
    <property type="entry name" value="Glyco_hydro_31_C"/>
</dbReference>
<dbReference type="PANTHER" id="PTHR22762">
    <property type="entry name" value="ALPHA-GLUCOSIDASE"/>
    <property type="match status" value="1"/>
</dbReference>
<dbReference type="Pfam" id="PF13802">
    <property type="entry name" value="Gal_mutarotas_2"/>
    <property type="match status" value="1"/>
</dbReference>
<evidence type="ECO:0000256" key="3">
    <source>
        <dbReference type="ARBA" id="ARBA00012741"/>
    </source>
</evidence>
<dbReference type="InterPro" id="IPR017853">
    <property type="entry name" value="GH"/>
</dbReference>
<dbReference type="Gene3D" id="2.60.40.1760">
    <property type="entry name" value="glycosyl hydrolase (family 31)"/>
    <property type="match status" value="1"/>
</dbReference>
<evidence type="ECO:0000256" key="2">
    <source>
        <dbReference type="ARBA" id="ARBA00007806"/>
    </source>
</evidence>
<dbReference type="InterPro" id="IPR011013">
    <property type="entry name" value="Gal_mutarotase_sf_dom"/>
</dbReference>
<evidence type="ECO:0000256" key="6">
    <source>
        <dbReference type="RuleBase" id="RU361185"/>
    </source>
</evidence>
<dbReference type="PANTHER" id="PTHR22762:SF95">
    <property type="entry name" value="ALPHA_BETA-GLUCOSIDASE AGDC-RELATED"/>
    <property type="match status" value="1"/>
</dbReference>
<organism evidence="12">
    <name type="scientific">Bionectria ochroleuca</name>
    <name type="common">Gliocladium roseum</name>
    <dbReference type="NCBI Taxonomy" id="29856"/>
    <lineage>
        <taxon>Eukaryota</taxon>
        <taxon>Fungi</taxon>
        <taxon>Dikarya</taxon>
        <taxon>Ascomycota</taxon>
        <taxon>Pezizomycotina</taxon>
        <taxon>Sordariomycetes</taxon>
        <taxon>Hypocreomycetidae</taxon>
        <taxon>Hypocreales</taxon>
        <taxon>Bionectriaceae</taxon>
        <taxon>Clonostachys</taxon>
    </lineage>
</organism>
<dbReference type="Gene3D" id="2.60.40.1180">
    <property type="entry name" value="Golgi alpha-mannosidase II"/>
    <property type="match status" value="2"/>
</dbReference>